<feature type="compositionally biased region" description="Basic residues" evidence="2">
    <location>
        <begin position="1"/>
        <end position="16"/>
    </location>
</feature>
<accession>A0A0M2HAS9</accession>
<dbReference type="NCBIfam" id="TIGR00350">
    <property type="entry name" value="lytR_cpsA_psr"/>
    <property type="match status" value="1"/>
</dbReference>
<keyword evidence="3" id="KW-0472">Membrane</keyword>
<gene>
    <name evidence="5" type="primary">ywtF</name>
    <name evidence="5" type="ORF">RS82_01394</name>
</gene>
<feature type="region of interest" description="Disordered" evidence="2">
    <location>
        <begin position="370"/>
        <end position="428"/>
    </location>
</feature>
<feature type="compositionally biased region" description="Low complexity" evidence="2">
    <location>
        <begin position="373"/>
        <end position="402"/>
    </location>
</feature>
<name>A0A0M2HAS9_MICTR</name>
<dbReference type="RefSeq" id="WP_045297838.1">
    <property type="nucleotide sequence ID" value="NZ_JYJA01000030.1"/>
</dbReference>
<evidence type="ECO:0000256" key="3">
    <source>
        <dbReference type="SAM" id="Phobius"/>
    </source>
</evidence>
<evidence type="ECO:0000259" key="4">
    <source>
        <dbReference type="Pfam" id="PF03816"/>
    </source>
</evidence>
<dbReference type="PATRIC" id="fig|69370.6.peg.1431"/>
<sequence length="428" mass="44804">MSSTHKPTRRGRRTVARHGELSSPSPFGFILKLVGIVAAVVLVSGAGVAAYAATDFTASFTEGAVELEGQGAVPPDIGAIEGGVDVLLVGTDECEEEYAYLFGDRCTGADAEGQLNDVNMLVHISDNPRRVTVVSFPRDLMVPIPSCTREDGSTTSATSKTQINSAWGYGGLSCVAKTIKELSGQNIPFAAKVSFGNVINITDAIGGVDVCIGNGGIKDKYTGINWPSGPRTIQGVEALQFLRTRHGLQNGSDLARISNQQQYMSSLARKLVSDEVLSNPATLYKLAATAVDNITPSKSLTNPMTLVQIALAVKNVPFEDIVFVQYPVLTDPADVNRVVPDYDSAEQLWAALAANESLEVTHDQDLTGGVIVADPQPTEAPADPAPTATADPSATPAPSETAVALPNNIPGQNAAQQTCSAGNVRSNG</sequence>
<feature type="region of interest" description="Disordered" evidence="2">
    <location>
        <begin position="1"/>
        <end position="20"/>
    </location>
</feature>
<evidence type="ECO:0000313" key="6">
    <source>
        <dbReference type="Proteomes" id="UP000034098"/>
    </source>
</evidence>
<dbReference type="PANTHER" id="PTHR33392:SF6">
    <property type="entry name" value="POLYISOPRENYL-TEICHOIC ACID--PEPTIDOGLYCAN TEICHOIC ACID TRANSFERASE TAGU"/>
    <property type="match status" value="1"/>
</dbReference>
<dbReference type="Proteomes" id="UP000034098">
    <property type="component" value="Unassembled WGS sequence"/>
</dbReference>
<evidence type="ECO:0000313" key="5">
    <source>
        <dbReference type="EMBL" id="KJL43697.1"/>
    </source>
</evidence>
<feature type="transmembrane region" description="Helical" evidence="3">
    <location>
        <begin position="29"/>
        <end position="52"/>
    </location>
</feature>
<evidence type="ECO:0000256" key="2">
    <source>
        <dbReference type="SAM" id="MobiDB-lite"/>
    </source>
</evidence>
<dbReference type="InterPro" id="IPR004474">
    <property type="entry name" value="LytR_CpsA_psr"/>
</dbReference>
<reference evidence="5 6" key="1">
    <citation type="submission" date="2015-02" db="EMBL/GenBank/DDBJ databases">
        <title>Draft genome sequences of ten Microbacterium spp. with emphasis on heavy metal contaminated environments.</title>
        <authorList>
            <person name="Corretto E."/>
        </authorList>
    </citation>
    <scope>NUCLEOTIDE SEQUENCE [LARGE SCALE GENOMIC DNA]</scope>
    <source>
        <strain evidence="5 6">DSM 8608</strain>
    </source>
</reference>
<comment type="caution">
    <text evidence="5">The sequence shown here is derived from an EMBL/GenBank/DDBJ whole genome shotgun (WGS) entry which is preliminary data.</text>
</comment>
<dbReference type="Pfam" id="PF03816">
    <property type="entry name" value="LytR_cpsA_psr"/>
    <property type="match status" value="1"/>
</dbReference>
<dbReference type="Gene3D" id="3.40.630.190">
    <property type="entry name" value="LCP protein"/>
    <property type="match status" value="1"/>
</dbReference>
<keyword evidence="6" id="KW-1185">Reference proteome</keyword>
<keyword evidence="3" id="KW-0812">Transmembrane</keyword>
<dbReference type="PANTHER" id="PTHR33392">
    <property type="entry name" value="POLYISOPRENYL-TEICHOIC ACID--PEPTIDOGLYCAN TEICHOIC ACID TRANSFERASE TAGU"/>
    <property type="match status" value="1"/>
</dbReference>
<dbReference type="EMBL" id="JYJA01000030">
    <property type="protein sequence ID" value="KJL43697.1"/>
    <property type="molecule type" value="Genomic_DNA"/>
</dbReference>
<dbReference type="InterPro" id="IPR050922">
    <property type="entry name" value="LytR/CpsA/Psr_CW_biosynth"/>
</dbReference>
<comment type="similarity">
    <text evidence="1">Belongs to the LytR/CpsA/Psr (LCP) family.</text>
</comment>
<keyword evidence="3" id="KW-1133">Transmembrane helix</keyword>
<evidence type="ECO:0000256" key="1">
    <source>
        <dbReference type="ARBA" id="ARBA00006068"/>
    </source>
</evidence>
<feature type="compositionally biased region" description="Polar residues" evidence="2">
    <location>
        <begin position="409"/>
        <end position="428"/>
    </location>
</feature>
<protein>
    <submittedName>
        <fullName evidence="5">Putative transcriptional regulator YwtF</fullName>
    </submittedName>
</protein>
<organism evidence="5 6">
    <name type="scientific">Microbacterium trichothecenolyticum</name>
    <name type="common">Aureobacterium trichothecenolyticum</name>
    <dbReference type="NCBI Taxonomy" id="69370"/>
    <lineage>
        <taxon>Bacteria</taxon>
        <taxon>Bacillati</taxon>
        <taxon>Actinomycetota</taxon>
        <taxon>Actinomycetes</taxon>
        <taxon>Micrococcales</taxon>
        <taxon>Microbacteriaceae</taxon>
        <taxon>Microbacterium</taxon>
    </lineage>
</organism>
<dbReference type="AlphaFoldDB" id="A0A0M2HAS9"/>
<feature type="domain" description="Cell envelope-related transcriptional attenuator" evidence="4">
    <location>
        <begin position="116"/>
        <end position="271"/>
    </location>
</feature>
<proteinExistence type="inferred from homology"/>